<feature type="transmembrane region" description="Helical" evidence="12">
    <location>
        <begin position="138"/>
        <end position="161"/>
    </location>
</feature>
<comment type="subcellular location">
    <subcellularLocation>
        <location evidence="1">Cell membrane</location>
        <topology evidence="1">Multi-pass membrane protein</topology>
    </subcellularLocation>
</comment>
<feature type="transmembrane region" description="Helical" evidence="12">
    <location>
        <begin position="173"/>
        <end position="194"/>
    </location>
</feature>
<comment type="catalytic activity">
    <reaction evidence="10">
        <text>L-isoleucine(in) = L-isoleucine(out)</text>
        <dbReference type="Rhea" id="RHEA:70943"/>
        <dbReference type="ChEBI" id="CHEBI:58045"/>
    </reaction>
</comment>
<comment type="catalytic activity">
    <reaction evidence="9">
        <text>L-methionine(in) = L-methionine(out)</text>
        <dbReference type="Rhea" id="RHEA:70939"/>
        <dbReference type="ChEBI" id="CHEBI:57844"/>
    </reaction>
</comment>
<keyword evidence="3" id="KW-1003">Cell membrane</keyword>
<gene>
    <name evidence="13" type="ORF">XENOCAPTIV_021308</name>
</gene>
<evidence type="ECO:0000256" key="3">
    <source>
        <dbReference type="ARBA" id="ARBA00022475"/>
    </source>
</evidence>
<evidence type="ECO:0000256" key="4">
    <source>
        <dbReference type="ARBA" id="ARBA00022692"/>
    </source>
</evidence>
<comment type="catalytic activity">
    <reaction evidence="11">
        <text>L-leucine(in) = L-leucine(out)</text>
        <dbReference type="Rhea" id="RHEA:73011"/>
        <dbReference type="ChEBI" id="CHEBI:57427"/>
    </reaction>
</comment>
<evidence type="ECO:0000256" key="12">
    <source>
        <dbReference type="SAM" id="Phobius"/>
    </source>
</evidence>
<reference evidence="13 14" key="1">
    <citation type="submission" date="2021-06" db="EMBL/GenBank/DDBJ databases">
        <authorList>
            <person name="Palmer J.M."/>
        </authorList>
    </citation>
    <scope>NUCLEOTIDE SEQUENCE [LARGE SCALE GENOMIC DNA]</scope>
    <source>
        <strain evidence="13 14">XC_2019</strain>
        <tissue evidence="13">Muscle</tissue>
    </source>
</reference>
<keyword evidence="5 12" id="KW-1133">Transmembrane helix</keyword>
<feature type="transmembrane region" description="Helical" evidence="12">
    <location>
        <begin position="425"/>
        <end position="449"/>
    </location>
</feature>
<evidence type="ECO:0000256" key="6">
    <source>
        <dbReference type="ARBA" id="ARBA00023136"/>
    </source>
</evidence>
<keyword evidence="6 12" id="KW-0472">Membrane</keyword>
<feature type="transmembrane region" description="Helical" evidence="12">
    <location>
        <begin position="461"/>
        <end position="483"/>
    </location>
</feature>
<feature type="transmembrane region" description="Helical" evidence="12">
    <location>
        <begin position="489"/>
        <end position="511"/>
    </location>
</feature>
<protein>
    <recommendedName>
        <fullName evidence="15">Solute carrier family 43 member 1a</fullName>
    </recommendedName>
</protein>
<keyword evidence="14" id="KW-1185">Reference proteome</keyword>
<dbReference type="InterPro" id="IPR036259">
    <property type="entry name" value="MFS_trans_sf"/>
</dbReference>
<dbReference type="Gene3D" id="1.20.1250.20">
    <property type="entry name" value="MFS general substrate transporter like domains"/>
    <property type="match status" value="1"/>
</dbReference>
<organism evidence="13 14">
    <name type="scientific">Xenoophorus captivus</name>
    <dbReference type="NCBI Taxonomy" id="1517983"/>
    <lineage>
        <taxon>Eukaryota</taxon>
        <taxon>Metazoa</taxon>
        <taxon>Chordata</taxon>
        <taxon>Craniata</taxon>
        <taxon>Vertebrata</taxon>
        <taxon>Euteleostomi</taxon>
        <taxon>Actinopterygii</taxon>
        <taxon>Neopterygii</taxon>
        <taxon>Teleostei</taxon>
        <taxon>Neoteleostei</taxon>
        <taxon>Acanthomorphata</taxon>
        <taxon>Ovalentaria</taxon>
        <taxon>Atherinomorphae</taxon>
        <taxon>Cyprinodontiformes</taxon>
        <taxon>Goodeidae</taxon>
        <taxon>Xenoophorus</taxon>
    </lineage>
</organism>
<name>A0ABV0REB5_9TELE</name>
<sequence>MAPSLVQAYRRRWWMAVTAVIENLLCSAVLLGWASLVIMLKTEGFYSHLCLGNDSVFVHLGNSTSGHASDWQTCVEQEEMLNLGFTIGSFLLSAMTLPLGILMDRFGPRPIRLVGSSLFGLSCIIMAVSAYNPHVLSALIFLALSLNGFGGICLTFTSITLPNMFGSLSSTIMSLMIGSYASSAVTFPGVKLIYDAGMKFHVIMWMWAGLAGLVFVNCFFNWPSEGFPTPDEVDYSKILTMHEVPSSKQKAVEERLSQKNGDVQHSIEKLPNEPQAAPNTVPFRRSVFSPIFLWSLITMGMTQLRIIFFMGAMNKMLEFMVIHGEEHPPNMRVVEAETTVGFYSSIFGTLQLLCLVTCPLIGYIMDWKMKECEEEKCASSGIVQRPKRDRKIQKVTNAMRAFILTNLLLIIFGMCNLVDNLPLQILTFILHTMVRGFIHSCCGGLYAAVYPSNHFGTLTGLQSMISAVFALLQQPLFIVMVTHLDGNAYWINMGLLIVSFTGFLLPGYLFFHRRNLLRELKAKDGQPASQEMQALKYIEANGFKPHRNGSASAEA</sequence>
<comment type="caution">
    <text evidence="13">The sequence shown here is derived from an EMBL/GenBank/DDBJ whole genome shotgun (WGS) entry which is preliminary data.</text>
</comment>
<comment type="similarity">
    <text evidence="2">Belongs to the SLC43A transporter (TC 2.A.1.44) family.</text>
</comment>
<feature type="transmembrane region" description="Helical" evidence="12">
    <location>
        <begin position="12"/>
        <end position="39"/>
    </location>
</feature>
<accession>A0ABV0REB5</accession>
<keyword evidence="4 12" id="KW-0812">Transmembrane</keyword>
<evidence type="ECO:0000256" key="2">
    <source>
        <dbReference type="ARBA" id="ARBA00006595"/>
    </source>
</evidence>
<feature type="transmembrane region" description="Helical" evidence="12">
    <location>
        <begin position="398"/>
        <end position="419"/>
    </location>
</feature>
<dbReference type="EMBL" id="JAHRIN010042474">
    <property type="protein sequence ID" value="MEQ2206031.1"/>
    <property type="molecule type" value="Genomic_DNA"/>
</dbReference>
<evidence type="ECO:0000256" key="5">
    <source>
        <dbReference type="ARBA" id="ARBA00022989"/>
    </source>
</evidence>
<evidence type="ECO:0000256" key="9">
    <source>
        <dbReference type="ARBA" id="ARBA00036530"/>
    </source>
</evidence>
<evidence type="ECO:0008006" key="15">
    <source>
        <dbReference type="Google" id="ProtNLM"/>
    </source>
</evidence>
<comment type="catalytic activity">
    <reaction evidence="8">
        <text>L-phenylalanine(in) = L-phenylalanine(out)</text>
        <dbReference type="Rhea" id="RHEA:27950"/>
        <dbReference type="ChEBI" id="CHEBI:58095"/>
    </reaction>
</comment>
<dbReference type="Proteomes" id="UP001434883">
    <property type="component" value="Unassembled WGS sequence"/>
</dbReference>
<dbReference type="CDD" id="cd06174">
    <property type="entry name" value="MFS"/>
    <property type="match status" value="1"/>
</dbReference>
<proteinExistence type="inferred from homology"/>
<dbReference type="SUPFAM" id="SSF103473">
    <property type="entry name" value="MFS general substrate transporter"/>
    <property type="match status" value="1"/>
</dbReference>
<feature type="transmembrane region" description="Helical" evidence="12">
    <location>
        <begin position="200"/>
        <end position="220"/>
    </location>
</feature>
<evidence type="ECO:0000256" key="7">
    <source>
        <dbReference type="ARBA" id="ARBA00023180"/>
    </source>
</evidence>
<dbReference type="InterPro" id="IPR011701">
    <property type="entry name" value="MFS"/>
</dbReference>
<feature type="transmembrane region" description="Helical" evidence="12">
    <location>
        <begin position="113"/>
        <end position="132"/>
    </location>
</feature>
<evidence type="ECO:0000256" key="1">
    <source>
        <dbReference type="ARBA" id="ARBA00004651"/>
    </source>
</evidence>
<keyword evidence="7" id="KW-0325">Glycoprotein</keyword>
<evidence type="ECO:0000256" key="11">
    <source>
        <dbReference type="ARBA" id="ARBA00036887"/>
    </source>
</evidence>
<feature type="transmembrane region" description="Helical" evidence="12">
    <location>
        <begin position="80"/>
        <end position="101"/>
    </location>
</feature>
<evidence type="ECO:0000313" key="13">
    <source>
        <dbReference type="EMBL" id="MEQ2206031.1"/>
    </source>
</evidence>
<evidence type="ECO:0000313" key="14">
    <source>
        <dbReference type="Proteomes" id="UP001434883"/>
    </source>
</evidence>
<feature type="transmembrane region" description="Helical" evidence="12">
    <location>
        <begin position="291"/>
        <end position="313"/>
    </location>
</feature>
<dbReference type="PANTHER" id="PTHR20766:SF7">
    <property type="entry name" value="SOLUTE CARRIER FAMILY 43 (AMINO ACID SYSTEM L TRANSPORTER), MEMBER 1A"/>
    <property type="match status" value="1"/>
</dbReference>
<evidence type="ECO:0000256" key="10">
    <source>
        <dbReference type="ARBA" id="ARBA00036777"/>
    </source>
</evidence>
<dbReference type="PANTHER" id="PTHR20766">
    <property type="entry name" value="LARGE NEUTRAL AMINO ACIDS TRANSPORTER SMALL SUBUNIT 4-LIKE ISOFORM X1"/>
    <property type="match status" value="1"/>
</dbReference>
<evidence type="ECO:0000256" key="8">
    <source>
        <dbReference type="ARBA" id="ARBA00036466"/>
    </source>
</evidence>
<dbReference type="Pfam" id="PF07690">
    <property type="entry name" value="MFS_1"/>
    <property type="match status" value="1"/>
</dbReference>